<dbReference type="RefSeq" id="WP_244560714.1">
    <property type="nucleotide sequence ID" value="NZ_FXAK01000007.1"/>
</dbReference>
<dbReference type="InterPro" id="IPR011078">
    <property type="entry name" value="PyrdxlP_homeostasis"/>
</dbReference>
<comment type="cofactor">
    <cofactor evidence="3">
        <name>pyridoxal 5'-phosphate</name>
        <dbReference type="ChEBI" id="CHEBI:597326"/>
    </cofactor>
</comment>
<dbReference type="CDD" id="cd00635">
    <property type="entry name" value="PLPDE_III_YBL036c_like"/>
    <property type="match status" value="1"/>
</dbReference>
<dbReference type="FunFam" id="3.20.20.10:FF:000018">
    <property type="entry name" value="Pyridoxal phosphate homeostasis protein"/>
    <property type="match status" value="1"/>
</dbReference>
<proteinExistence type="inferred from homology"/>
<evidence type="ECO:0000256" key="4">
    <source>
        <dbReference type="RuleBase" id="RU004514"/>
    </source>
</evidence>
<protein>
    <recommendedName>
        <fullName evidence="2">Pyridoxal phosphate homeostasis protein</fullName>
        <shortName evidence="2">PLP homeostasis protein</shortName>
    </recommendedName>
</protein>
<feature type="region of interest" description="Disordered" evidence="5">
    <location>
        <begin position="1"/>
        <end position="24"/>
    </location>
</feature>
<gene>
    <name evidence="7" type="ORF">SAMN02982917_3389</name>
</gene>
<evidence type="ECO:0000313" key="8">
    <source>
        <dbReference type="Proteomes" id="UP000192936"/>
    </source>
</evidence>
<dbReference type="EMBL" id="FXAK01000007">
    <property type="protein sequence ID" value="SMF65199.1"/>
    <property type="molecule type" value="Genomic_DNA"/>
</dbReference>
<comment type="function">
    <text evidence="2">Pyridoxal 5'-phosphate (PLP)-binding protein, which is involved in PLP homeostasis.</text>
</comment>
<reference evidence="7 8" key="1">
    <citation type="submission" date="2017-04" db="EMBL/GenBank/DDBJ databases">
        <authorList>
            <person name="Afonso C.L."/>
            <person name="Miller P.J."/>
            <person name="Scott M.A."/>
            <person name="Spackman E."/>
            <person name="Goraichik I."/>
            <person name="Dimitrov K.M."/>
            <person name="Suarez D.L."/>
            <person name="Swayne D.E."/>
        </authorList>
    </citation>
    <scope>NUCLEOTIDE SEQUENCE [LARGE SCALE GENOMIC DNA]</scope>
    <source>
        <strain evidence="7 8">A2P</strain>
    </source>
</reference>
<keyword evidence="1 2" id="KW-0663">Pyridoxal phosphate</keyword>
<evidence type="ECO:0000256" key="5">
    <source>
        <dbReference type="SAM" id="MobiDB-lite"/>
    </source>
</evidence>
<dbReference type="STRING" id="286727.SAMN02982917_3389"/>
<dbReference type="Pfam" id="PF01168">
    <property type="entry name" value="Ala_racemase_N"/>
    <property type="match status" value="1"/>
</dbReference>
<feature type="domain" description="Alanine racemase N-terminal" evidence="6">
    <location>
        <begin position="30"/>
        <end position="243"/>
    </location>
</feature>
<feature type="modified residue" description="N6-(pyridoxal phosphate)lysine" evidence="2 3">
    <location>
        <position position="58"/>
    </location>
</feature>
<dbReference type="NCBIfam" id="TIGR00044">
    <property type="entry name" value="YggS family pyridoxal phosphate-dependent enzyme"/>
    <property type="match status" value="1"/>
</dbReference>
<dbReference type="Gene3D" id="3.20.20.10">
    <property type="entry name" value="Alanine racemase"/>
    <property type="match status" value="1"/>
</dbReference>
<evidence type="ECO:0000313" key="7">
    <source>
        <dbReference type="EMBL" id="SMF65199.1"/>
    </source>
</evidence>
<organism evidence="7 8">
    <name type="scientific">Azospirillum oryzae</name>
    <dbReference type="NCBI Taxonomy" id="286727"/>
    <lineage>
        <taxon>Bacteria</taxon>
        <taxon>Pseudomonadati</taxon>
        <taxon>Pseudomonadota</taxon>
        <taxon>Alphaproteobacteria</taxon>
        <taxon>Rhodospirillales</taxon>
        <taxon>Azospirillaceae</taxon>
        <taxon>Azospirillum</taxon>
    </lineage>
</organism>
<evidence type="ECO:0000256" key="3">
    <source>
        <dbReference type="PIRSR" id="PIRSR004848-1"/>
    </source>
</evidence>
<dbReference type="PANTHER" id="PTHR10146:SF14">
    <property type="entry name" value="PYRIDOXAL PHOSPHATE HOMEOSTASIS PROTEIN"/>
    <property type="match status" value="1"/>
</dbReference>
<dbReference type="GO" id="GO:0030170">
    <property type="term" value="F:pyridoxal phosphate binding"/>
    <property type="evidence" value="ECO:0007669"/>
    <property type="project" value="UniProtKB-UniRule"/>
</dbReference>
<dbReference type="PIRSF" id="PIRSF004848">
    <property type="entry name" value="YBL036c_PLPDEIII"/>
    <property type="match status" value="1"/>
</dbReference>
<name>A0A1X7G770_9PROT</name>
<evidence type="ECO:0000256" key="2">
    <source>
        <dbReference type="HAMAP-Rule" id="MF_02087"/>
    </source>
</evidence>
<dbReference type="InterPro" id="IPR029066">
    <property type="entry name" value="PLP-binding_barrel"/>
</dbReference>
<dbReference type="SUPFAM" id="SSF51419">
    <property type="entry name" value="PLP-binding barrel"/>
    <property type="match status" value="1"/>
</dbReference>
<dbReference type="AlphaFoldDB" id="A0A1X7G770"/>
<sequence>MTTTQGTGRDTRTGAEAGGSAHADSVAARLDSVRRAIAETASACGRGDGSVTLVAVSKTHPAEAVEEALAAGQRVFGENRVQEAKAKFPALKERFPELELHLIGPLQTNKVREAVALFDVIQTLDRPKLAEALAGEMAKSGRRPRCLIEVNTGEEPQKAGIAPAEVEAFLADCRDRLGLPVTGLMCIPPVDEEPAMHFALLAEMARRLGLSEISMGMSGDYETAVRFGATHVRVGTAIFGARPYPAQ</sequence>
<comment type="similarity">
    <text evidence="2 4">Belongs to the pyridoxal phosphate-binding protein YggS/PROSC family.</text>
</comment>
<dbReference type="PANTHER" id="PTHR10146">
    <property type="entry name" value="PROLINE SYNTHETASE CO-TRANSCRIBED BACTERIAL HOMOLOG PROTEIN"/>
    <property type="match status" value="1"/>
</dbReference>
<dbReference type="InterPro" id="IPR001608">
    <property type="entry name" value="Ala_racemase_N"/>
</dbReference>
<dbReference type="Proteomes" id="UP000192936">
    <property type="component" value="Unassembled WGS sequence"/>
</dbReference>
<dbReference type="HAMAP" id="MF_02087">
    <property type="entry name" value="PLP_homeostasis"/>
    <property type="match status" value="1"/>
</dbReference>
<evidence type="ECO:0000259" key="6">
    <source>
        <dbReference type="Pfam" id="PF01168"/>
    </source>
</evidence>
<evidence type="ECO:0000256" key="1">
    <source>
        <dbReference type="ARBA" id="ARBA00022898"/>
    </source>
</evidence>
<accession>A0A1X7G770</accession>